<dbReference type="OrthoDB" id="155590at2759"/>
<dbReference type="Proteomes" id="UP000332933">
    <property type="component" value="Unassembled WGS sequence"/>
</dbReference>
<evidence type="ECO:0000256" key="1">
    <source>
        <dbReference type="SAM" id="MobiDB-lite"/>
    </source>
</evidence>
<evidence type="ECO:0000313" key="4">
    <source>
        <dbReference type="EMBL" id="VFT88504.1"/>
    </source>
</evidence>
<feature type="compositionally biased region" description="Basic and acidic residues" evidence="1">
    <location>
        <begin position="322"/>
        <end position="343"/>
    </location>
</feature>
<proteinExistence type="predicted"/>
<dbReference type="EMBL" id="VJMH01005297">
    <property type="protein sequence ID" value="KAF0697675.1"/>
    <property type="molecule type" value="Genomic_DNA"/>
</dbReference>
<organism evidence="4 5">
    <name type="scientific">Aphanomyces stellatus</name>
    <dbReference type="NCBI Taxonomy" id="120398"/>
    <lineage>
        <taxon>Eukaryota</taxon>
        <taxon>Sar</taxon>
        <taxon>Stramenopiles</taxon>
        <taxon>Oomycota</taxon>
        <taxon>Saprolegniomycetes</taxon>
        <taxon>Saprolegniales</taxon>
        <taxon>Verrucalvaceae</taxon>
        <taxon>Aphanomyces</taxon>
    </lineage>
</organism>
<feature type="region of interest" description="Disordered" evidence="1">
    <location>
        <begin position="294"/>
        <end position="358"/>
    </location>
</feature>
<sequence>MAKGSTKGGGNAGANNAKEMKMFLKNRMWKDHWQVLVGVSAVVVALFAYFFLQHANSEQSIQLIHLSNKVDVDRVFRSGEPWIVLCSKEDSVLPEVFDKASKRLSSKINVGVVDCNGRLPSGKTVYNKFLIRDDIVPTVFTVANGEKPKQLFLNYLQKPKALASQALVQVKKTLHEVQNTKQLEDKCLGKSTSCVLIYRTGKKFDEYQKTWLQTVMERHRLVKFAWMDSSILSLSVESLLKKPATQNQHRLVVFKKVQSTDGNTTTLAKSYTSYFEQLAVEAFLDEHVAAKGDTDSFRPLTKPVTVKRRPKPTPATKQTDSQPKRTAEDIAELERQRRARMDEESQQFYPEEVDEPVDVAADIDDEDEDVVIDLDDL</sequence>
<evidence type="ECO:0000256" key="2">
    <source>
        <dbReference type="SAM" id="Phobius"/>
    </source>
</evidence>
<evidence type="ECO:0000313" key="3">
    <source>
        <dbReference type="EMBL" id="KAF0697675.1"/>
    </source>
</evidence>
<feature type="transmembrane region" description="Helical" evidence="2">
    <location>
        <begin position="33"/>
        <end position="52"/>
    </location>
</feature>
<gene>
    <name evidence="4" type="primary">Aste57867_11646</name>
    <name evidence="3" type="ORF">As57867_011603</name>
    <name evidence="4" type="ORF">ASTE57867_11646</name>
</gene>
<protein>
    <submittedName>
        <fullName evidence="4">Aste57867_11646 protein</fullName>
    </submittedName>
</protein>
<keyword evidence="2" id="KW-0812">Transmembrane</keyword>
<name>A0A485KTW5_9STRA</name>
<keyword evidence="2" id="KW-0472">Membrane</keyword>
<dbReference type="EMBL" id="CAADRA010005318">
    <property type="protein sequence ID" value="VFT88504.1"/>
    <property type="molecule type" value="Genomic_DNA"/>
</dbReference>
<accession>A0A485KTW5</accession>
<keyword evidence="5" id="KW-1185">Reference proteome</keyword>
<reference evidence="3" key="2">
    <citation type="submission" date="2019-06" db="EMBL/GenBank/DDBJ databases">
        <title>Genomics analysis of Aphanomyces spp. identifies a new class of oomycete effector associated with host adaptation.</title>
        <authorList>
            <person name="Gaulin E."/>
        </authorList>
    </citation>
    <scope>NUCLEOTIDE SEQUENCE</scope>
    <source>
        <strain evidence="3">CBS 578.67</strain>
    </source>
</reference>
<reference evidence="4 5" key="1">
    <citation type="submission" date="2019-03" db="EMBL/GenBank/DDBJ databases">
        <authorList>
            <person name="Gaulin E."/>
            <person name="Dumas B."/>
        </authorList>
    </citation>
    <scope>NUCLEOTIDE SEQUENCE [LARGE SCALE GENOMIC DNA]</scope>
    <source>
        <strain evidence="4">CBS 568.67</strain>
    </source>
</reference>
<evidence type="ECO:0000313" key="5">
    <source>
        <dbReference type="Proteomes" id="UP000332933"/>
    </source>
</evidence>
<dbReference type="AlphaFoldDB" id="A0A485KTW5"/>
<keyword evidence="2" id="KW-1133">Transmembrane helix</keyword>